<dbReference type="PANTHER" id="PTHR30411">
    <property type="entry name" value="CYTOPLASMIC PROTEIN"/>
    <property type="match status" value="1"/>
</dbReference>
<feature type="domain" description="YbaK/aminoacyl-tRNA synthetase-associated" evidence="1">
    <location>
        <begin position="27"/>
        <end position="145"/>
    </location>
</feature>
<sequence length="154" mass="15394">MSSAGVARFLDAVGPLGISPQVREFDESTHTAADAAAAIGCPVEAIVKSLVFEADGEPLLVLASGPNRVDTGALGARLGVAIGKADANRVKAASGYSIGGVPPLGLLTPMRTVCDETLLTLSTVWAAAGSATAVFAIDPAELVRLSGAEVLPIA</sequence>
<protein>
    <submittedName>
        <fullName evidence="2">YbaK/EbsC family protein</fullName>
    </submittedName>
</protein>
<evidence type="ECO:0000259" key="1">
    <source>
        <dbReference type="Pfam" id="PF04073"/>
    </source>
</evidence>
<proteinExistence type="predicted"/>
<accession>A0ABW0NME3</accession>
<reference evidence="3" key="1">
    <citation type="journal article" date="2019" name="Int. J. Syst. Evol. Microbiol.">
        <title>The Global Catalogue of Microorganisms (GCM) 10K type strain sequencing project: providing services to taxonomists for standard genome sequencing and annotation.</title>
        <authorList>
            <consortium name="The Broad Institute Genomics Platform"/>
            <consortium name="The Broad Institute Genome Sequencing Center for Infectious Disease"/>
            <person name="Wu L."/>
            <person name="Ma J."/>
        </authorList>
    </citation>
    <scope>NUCLEOTIDE SEQUENCE [LARGE SCALE GENOMIC DNA]</scope>
    <source>
        <strain evidence="3">CGMCC 4.6997</strain>
    </source>
</reference>
<dbReference type="SUPFAM" id="SSF55826">
    <property type="entry name" value="YbaK/ProRS associated domain"/>
    <property type="match status" value="1"/>
</dbReference>
<dbReference type="PANTHER" id="PTHR30411:SF1">
    <property type="entry name" value="CYTOPLASMIC PROTEIN"/>
    <property type="match status" value="1"/>
</dbReference>
<gene>
    <name evidence="2" type="ORF">ACFPJ4_04965</name>
</gene>
<dbReference type="InterPro" id="IPR007214">
    <property type="entry name" value="YbaK/aa-tRNA-synth-assoc-dom"/>
</dbReference>
<dbReference type="RefSeq" id="WP_386739173.1">
    <property type="nucleotide sequence ID" value="NZ_JBHSMG010000001.1"/>
</dbReference>
<comment type="caution">
    <text evidence="2">The sequence shown here is derived from an EMBL/GenBank/DDBJ whole genome shotgun (WGS) entry which is preliminary data.</text>
</comment>
<evidence type="ECO:0000313" key="3">
    <source>
        <dbReference type="Proteomes" id="UP001596039"/>
    </source>
</evidence>
<dbReference type="EMBL" id="JBHSMG010000001">
    <property type="protein sequence ID" value="MFC5501591.1"/>
    <property type="molecule type" value="Genomic_DNA"/>
</dbReference>
<evidence type="ECO:0000313" key="2">
    <source>
        <dbReference type="EMBL" id="MFC5501591.1"/>
    </source>
</evidence>
<dbReference type="CDD" id="cd04333">
    <property type="entry name" value="ProX_deacylase"/>
    <property type="match status" value="1"/>
</dbReference>
<organism evidence="2 3">
    <name type="scientific">Lysinimonas soli</name>
    <dbReference type="NCBI Taxonomy" id="1074233"/>
    <lineage>
        <taxon>Bacteria</taxon>
        <taxon>Bacillati</taxon>
        <taxon>Actinomycetota</taxon>
        <taxon>Actinomycetes</taxon>
        <taxon>Micrococcales</taxon>
        <taxon>Microbacteriaceae</taxon>
        <taxon>Lysinimonas</taxon>
    </lineage>
</organism>
<dbReference type="InterPro" id="IPR036754">
    <property type="entry name" value="YbaK/aa-tRNA-synt-asso_dom_sf"/>
</dbReference>
<dbReference type="Gene3D" id="3.90.960.10">
    <property type="entry name" value="YbaK/aminoacyl-tRNA synthetase-associated domain"/>
    <property type="match status" value="1"/>
</dbReference>
<dbReference type="Pfam" id="PF04073">
    <property type="entry name" value="tRNA_edit"/>
    <property type="match status" value="1"/>
</dbReference>
<name>A0ABW0NME3_9MICO</name>
<dbReference type="Proteomes" id="UP001596039">
    <property type="component" value="Unassembled WGS sequence"/>
</dbReference>
<keyword evidence="3" id="KW-1185">Reference proteome</keyword>